<gene>
    <name evidence="1" type="ORF">BDCR2A_01349</name>
</gene>
<protein>
    <submittedName>
        <fullName evidence="1">Uncharacterized protein</fullName>
    </submittedName>
</protein>
<comment type="caution">
    <text evidence="1">The sequence shown here is derived from an EMBL/GenBank/DDBJ whole genome shotgun (WGS) entry which is preliminary data.</text>
</comment>
<evidence type="ECO:0000313" key="1">
    <source>
        <dbReference type="EMBL" id="ETZ17709.1"/>
    </source>
</evidence>
<reference evidence="1 2" key="1">
    <citation type="submission" date="2013-12" db="EMBL/GenBank/DDBJ databases">
        <title>Comparative genomics of relapsing fever spirochetes.</title>
        <authorList>
            <person name="Schwan T.G."/>
            <person name="Raffel S.J."/>
            <person name="Porcella S.F."/>
        </authorList>
    </citation>
    <scope>NUCLEOTIDE SEQUENCE [LARGE SCALE GENOMIC DNA]</scope>
    <source>
        <strain evidence="1 2">CR2A</strain>
    </source>
</reference>
<sequence>MCHLVFTSPSFGFIEIVAITSLDLKDTVYLDEVEISVTLEVLKTFTKYKG</sequence>
<name>W6TKD1_9SPIR</name>
<proteinExistence type="predicted"/>
<dbReference type="InterPro" id="IPR008510">
    <property type="entry name" value="DUF792_BOR_spp"/>
</dbReference>
<dbReference type="AlphaFoldDB" id="W6TKD1"/>
<accession>W6TKD1</accession>
<dbReference type="Pfam" id="PF05632">
    <property type="entry name" value="DUF792"/>
    <property type="match status" value="1"/>
</dbReference>
<dbReference type="PATRIC" id="fig|1432657.3.peg.1323"/>
<organism evidence="1 2">
    <name type="scientific">Borrelia duttonii CR2A</name>
    <dbReference type="NCBI Taxonomy" id="1432657"/>
    <lineage>
        <taxon>Bacteria</taxon>
        <taxon>Pseudomonadati</taxon>
        <taxon>Spirochaetota</taxon>
        <taxon>Spirochaetia</taxon>
        <taxon>Spirochaetales</taxon>
        <taxon>Borreliaceae</taxon>
        <taxon>Borrelia</taxon>
    </lineage>
</organism>
<dbReference type="EMBL" id="AZIT01000009">
    <property type="protein sequence ID" value="ETZ17709.1"/>
    <property type="molecule type" value="Genomic_DNA"/>
</dbReference>
<dbReference type="Proteomes" id="UP000019148">
    <property type="component" value="Unassembled WGS sequence"/>
</dbReference>
<evidence type="ECO:0000313" key="2">
    <source>
        <dbReference type="Proteomes" id="UP000019148"/>
    </source>
</evidence>